<dbReference type="EMBL" id="CM042884">
    <property type="protein sequence ID" value="KAI4370796.1"/>
    <property type="molecule type" value="Genomic_DNA"/>
</dbReference>
<reference evidence="2" key="1">
    <citation type="journal article" date="2023" name="Front. Plant Sci.">
        <title>Chromosomal-level genome assembly of Melastoma candidum provides insights into trichome evolution.</title>
        <authorList>
            <person name="Zhong Y."/>
            <person name="Wu W."/>
            <person name="Sun C."/>
            <person name="Zou P."/>
            <person name="Liu Y."/>
            <person name="Dai S."/>
            <person name="Zhou R."/>
        </authorList>
    </citation>
    <scope>NUCLEOTIDE SEQUENCE [LARGE SCALE GENOMIC DNA]</scope>
</reference>
<evidence type="ECO:0000313" key="2">
    <source>
        <dbReference type="Proteomes" id="UP001057402"/>
    </source>
</evidence>
<accession>A0ACB9QXT6</accession>
<dbReference type="Proteomes" id="UP001057402">
    <property type="component" value="Chromosome 5"/>
</dbReference>
<proteinExistence type="predicted"/>
<name>A0ACB9QXT6_9MYRT</name>
<sequence>MASQGIIPFSIFLVLSLTRLPPCTSAPRPCPPDQADALLGFSNSFIVDGLVRYSSCDTTASAGSRPKTASWNRTVDCCLWDGVTCDDATGYVVELDLKCSWLLGTLRPGSSLFRLRHLQTLNLSSNDFLGSAIPPEISNLEELSRLDLSWGNFSGLVPTELSHLPKLRSLSLAFNYVLFKSSRLRLDNPTLEGIARNLTELTELLLDFVDMSTARASSFMYLSSDIARLTASSCNLEGEFPESIFHLPNLKHLDFSFNEGLTGAFPSSHWANPLEFLDLSNTGFGGKLPDSIGTLENLTDLHLINCSFTRAVPKSLGNLTRMKSLKLLDNQFSGKLDFILFSRMVDLEILMLSQEIYQSPESGVISFPKLEELILSSANLTSFPYFMRSLDRLTKLVIDGNMIKDGIPSWFWNVSRDTLQILDLSNNGIEGSIQFPWPNLGSIRINGNQFRGSAPVPPPQTWYFDASYNNFTMTIPHPFCGLTSLWYLDLSHNDISGTIPSCLGNSTSLANINLGHNNINGEIPRSLSNCTFLLWLDVSNNGLKDVFPSWLEKTRARALVLRANKLYGPITRSTDGIPFQYLFSLDISSNSFEGSWPTEYFRNSQTAYIDISSNSFNGTLPLPPLGIYYFMASDNRFIGNISSQICSASDLIALDLSNNSLTGTLPECLINLQASLSVLNIRMNDIGGVIPEIFGPGNIMRTLDLSQNRFEGSLPHSLENCKMLEVLDLSGNSIEGSFPNWLDTLPELKVLILRSNKFHGTVNSSGGLNPFSKLRILDLSNNDFSGFLPRDYIMNLKAMLNGKRETSYLEQMRMGQTYRDSVTVRMKGLDVELVRILLIFTSLDLSMNNFQGPIPVELGYLKSLKGLNLSSNGLTGNIPSSLGDLNNLEWLDLSVNKLDGTIPKQLLDLTSLSYLNLSENRLVGEIPSGRQFNTFTNSSFEGNPELCGFPLSKLCGERPTQSPDGGSSHEDGGDWRTWWWKAALIGYGPGLVLGISLGYIFLQTGKPSWLASFGYRIESKVMQTSTRIARSFRK</sequence>
<evidence type="ECO:0000313" key="1">
    <source>
        <dbReference type="EMBL" id="KAI4370796.1"/>
    </source>
</evidence>
<protein>
    <submittedName>
        <fullName evidence="1">Uncharacterized protein</fullName>
    </submittedName>
</protein>
<keyword evidence="2" id="KW-1185">Reference proteome</keyword>
<organism evidence="1 2">
    <name type="scientific">Melastoma candidum</name>
    <dbReference type="NCBI Taxonomy" id="119954"/>
    <lineage>
        <taxon>Eukaryota</taxon>
        <taxon>Viridiplantae</taxon>
        <taxon>Streptophyta</taxon>
        <taxon>Embryophyta</taxon>
        <taxon>Tracheophyta</taxon>
        <taxon>Spermatophyta</taxon>
        <taxon>Magnoliopsida</taxon>
        <taxon>eudicotyledons</taxon>
        <taxon>Gunneridae</taxon>
        <taxon>Pentapetalae</taxon>
        <taxon>rosids</taxon>
        <taxon>malvids</taxon>
        <taxon>Myrtales</taxon>
        <taxon>Melastomataceae</taxon>
        <taxon>Melastomatoideae</taxon>
        <taxon>Melastomateae</taxon>
        <taxon>Melastoma</taxon>
    </lineage>
</organism>
<gene>
    <name evidence="1" type="ORF">MLD38_019106</name>
</gene>
<comment type="caution">
    <text evidence="1">The sequence shown here is derived from an EMBL/GenBank/DDBJ whole genome shotgun (WGS) entry which is preliminary data.</text>
</comment>